<dbReference type="InterPro" id="IPR036875">
    <property type="entry name" value="Znf_CCHC_sf"/>
</dbReference>
<protein>
    <recommendedName>
        <fullName evidence="3">CCHC-type domain-containing protein</fullName>
    </recommendedName>
</protein>
<dbReference type="AlphaFoldDB" id="A0A699HP27"/>
<dbReference type="EMBL" id="BKCJ010193918">
    <property type="protein sequence ID" value="GEY61701.1"/>
    <property type="molecule type" value="Genomic_DNA"/>
</dbReference>
<dbReference type="PANTHER" id="PTHR11439">
    <property type="entry name" value="GAG-POL-RELATED RETROTRANSPOSON"/>
    <property type="match status" value="1"/>
</dbReference>
<dbReference type="InterPro" id="IPR025724">
    <property type="entry name" value="GAG-pre-integrase_dom"/>
</dbReference>
<dbReference type="GO" id="GO:0008270">
    <property type="term" value="F:zinc ion binding"/>
    <property type="evidence" value="ECO:0007669"/>
    <property type="project" value="UniProtKB-KW"/>
</dbReference>
<dbReference type="CDD" id="cd09272">
    <property type="entry name" value="RNase_HI_RT_Ty1"/>
    <property type="match status" value="1"/>
</dbReference>
<dbReference type="PANTHER" id="PTHR11439:SF496">
    <property type="entry name" value="RNA-DIRECTED DNA POLYMERASE"/>
    <property type="match status" value="1"/>
</dbReference>
<evidence type="ECO:0000256" key="2">
    <source>
        <dbReference type="SAM" id="MobiDB-lite"/>
    </source>
</evidence>
<keyword evidence="1" id="KW-0862">Zinc</keyword>
<accession>A0A699HP27</accession>
<feature type="region of interest" description="Disordered" evidence="2">
    <location>
        <begin position="1"/>
        <end position="34"/>
    </location>
</feature>
<dbReference type="InterPro" id="IPR001878">
    <property type="entry name" value="Znf_CCHC"/>
</dbReference>
<feature type="domain" description="CCHC-type" evidence="3">
    <location>
        <begin position="38"/>
        <end position="53"/>
    </location>
</feature>
<organism evidence="4">
    <name type="scientific">Tanacetum cinerariifolium</name>
    <name type="common">Dalmatian daisy</name>
    <name type="synonym">Chrysanthemum cinerariifolium</name>
    <dbReference type="NCBI Taxonomy" id="118510"/>
    <lineage>
        <taxon>Eukaryota</taxon>
        <taxon>Viridiplantae</taxon>
        <taxon>Streptophyta</taxon>
        <taxon>Embryophyta</taxon>
        <taxon>Tracheophyta</taxon>
        <taxon>Spermatophyta</taxon>
        <taxon>Magnoliopsida</taxon>
        <taxon>eudicotyledons</taxon>
        <taxon>Gunneridae</taxon>
        <taxon>Pentapetalae</taxon>
        <taxon>asterids</taxon>
        <taxon>campanulids</taxon>
        <taxon>Asterales</taxon>
        <taxon>Asteraceae</taxon>
        <taxon>Asteroideae</taxon>
        <taxon>Anthemideae</taxon>
        <taxon>Anthemidinae</taxon>
        <taxon>Tanacetum</taxon>
    </lineage>
</organism>
<dbReference type="SUPFAM" id="SSF57756">
    <property type="entry name" value="Retrovirus zinc finger-like domains"/>
    <property type="match status" value="1"/>
</dbReference>
<evidence type="ECO:0000313" key="4">
    <source>
        <dbReference type="EMBL" id="GEY61701.1"/>
    </source>
</evidence>
<dbReference type="PROSITE" id="PS50158">
    <property type="entry name" value="ZF_CCHC"/>
    <property type="match status" value="1"/>
</dbReference>
<evidence type="ECO:0000259" key="3">
    <source>
        <dbReference type="PROSITE" id="PS50158"/>
    </source>
</evidence>
<gene>
    <name evidence="4" type="ORF">Tci_433675</name>
</gene>
<proteinExistence type="predicted"/>
<sequence length="548" mass="62297">MAARGQNHGNEKNKLAYAPKPKIPPPPKREDPAKESICHECSETGHWKRSCSQYLAELLKKKKNAASGAGGSDGFINRFMNNTIQVYRNNMVYFSAIPSDGIFEIDLSYSYTNESSMYVVSNKRAKLDLESALLWHCRLGHIGKKHIEKLQYDGLLNSIDLSAFEKCVSCMSGKMAKKPYTHQRKHEVFETFKVLQKEVENQLGKTIKSLRSDRKGYPKEIIGYSFYYPTENKVLVARNAEFLENSLITQEASRSLKDLEIIQEEDTYPSIDTSLNHKEDDLEIDEPQSDIIPIRRSTRTRRPTNRMCLYIDVEEHELGDLGEPANYKAVLLDPESDKCLNVMNEEMQSIKDNECQSAYIEKILKRYHMENSKRGIIPMQDKLKLSKSQGALTPTELKCMQNVIYASAVGSIMYAMRCTRPDVALAQNITSRFQRFLGDLHWTTVKNILKYLENTKDMFLIYKGDIKPELRVSCYTDAGYLTDKSAKQSIFATSSAEAEYIAAFGAFKEAVWVRKFISGLGVVPIIEKSISMYCDNTVAIAIANVKIS</sequence>
<dbReference type="GO" id="GO:0003676">
    <property type="term" value="F:nucleic acid binding"/>
    <property type="evidence" value="ECO:0007669"/>
    <property type="project" value="InterPro"/>
</dbReference>
<keyword evidence="1" id="KW-0479">Metal-binding</keyword>
<comment type="caution">
    <text evidence="4">The sequence shown here is derived from an EMBL/GenBank/DDBJ whole genome shotgun (WGS) entry which is preliminary data.</text>
</comment>
<name>A0A699HP27_TANCI</name>
<reference evidence="4" key="1">
    <citation type="journal article" date="2019" name="Sci. Rep.">
        <title>Draft genome of Tanacetum cinerariifolium, the natural source of mosquito coil.</title>
        <authorList>
            <person name="Yamashiro T."/>
            <person name="Shiraishi A."/>
            <person name="Satake H."/>
            <person name="Nakayama K."/>
        </authorList>
    </citation>
    <scope>NUCLEOTIDE SEQUENCE</scope>
</reference>
<keyword evidence="1" id="KW-0863">Zinc-finger</keyword>
<evidence type="ECO:0000256" key="1">
    <source>
        <dbReference type="PROSITE-ProRule" id="PRU00047"/>
    </source>
</evidence>
<dbReference type="Pfam" id="PF13976">
    <property type="entry name" value="gag_pre-integrs"/>
    <property type="match status" value="1"/>
</dbReference>